<dbReference type="EMBL" id="DVNZ01000248">
    <property type="protein sequence ID" value="HIU95036.1"/>
    <property type="molecule type" value="Genomic_DNA"/>
</dbReference>
<proteinExistence type="predicted"/>
<protein>
    <submittedName>
        <fullName evidence="2">Uncharacterized protein</fullName>
    </submittedName>
</protein>
<evidence type="ECO:0000313" key="2">
    <source>
        <dbReference type="EMBL" id="HIU95036.1"/>
    </source>
</evidence>
<reference evidence="2" key="1">
    <citation type="submission" date="2020-10" db="EMBL/GenBank/DDBJ databases">
        <authorList>
            <person name="Gilroy R."/>
        </authorList>
    </citation>
    <scope>NUCLEOTIDE SEQUENCE</scope>
    <source>
        <strain evidence="2">ChiGjej2B2-16831</strain>
    </source>
</reference>
<comment type="caution">
    <text evidence="2">The sequence shown here is derived from an EMBL/GenBank/DDBJ whole genome shotgun (WGS) entry which is preliminary data.</text>
</comment>
<gene>
    <name evidence="2" type="ORF">IAD24_07765</name>
</gene>
<evidence type="ECO:0000313" key="3">
    <source>
        <dbReference type="Proteomes" id="UP000824128"/>
    </source>
</evidence>
<sequence length="150" mass="15989">MKHNRDTSAVQAAAQAAPAPEAPASGGEEARPFGALVNELTELVRSGALPEGFDLAEACSDAAFLELTGELPLAAAIRVYAAERRAARADEGARERLAAKLRSRSALPQPVRGASGASVERDYAGMSDEEFRALEQQYRRAAQRGIRVRL</sequence>
<dbReference type="AlphaFoldDB" id="A0A9D1SUB7"/>
<dbReference type="Proteomes" id="UP000824128">
    <property type="component" value="Unassembled WGS sequence"/>
</dbReference>
<organism evidence="2 3">
    <name type="scientific">Candidatus Aphodomorpha intestinavium</name>
    <dbReference type="NCBI Taxonomy" id="2840672"/>
    <lineage>
        <taxon>Bacteria</taxon>
        <taxon>Bacillati</taxon>
        <taxon>Bacillota</taxon>
        <taxon>Clostridia</taxon>
        <taxon>Eubacteriales</taxon>
        <taxon>Candidatus Aphodomorpha</taxon>
    </lineage>
</organism>
<feature type="region of interest" description="Disordered" evidence="1">
    <location>
        <begin position="1"/>
        <end position="30"/>
    </location>
</feature>
<name>A0A9D1SUB7_9FIRM</name>
<accession>A0A9D1SUB7</accession>
<evidence type="ECO:0000256" key="1">
    <source>
        <dbReference type="SAM" id="MobiDB-lite"/>
    </source>
</evidence>
<reference evidence="2" key="2">
    <citation type="journal article" date="2021" name="PeerJ">
        <title>Extensive microbial diversity within the chicken gut microbiome revealed by metagenomics and culture.</title>
        <authorList>
            <person name="Gilroy R."/>
            <person name="Ravi A."/>
            <person name="Getino M."/>
            <person name="Pursley I."/>
            <person name="Horton D.L."/>
            <person name="Alikhan N.F."/>
            <person name="Baker D."/>
            <person name="Gharbi K."/>
            <person name="Hall N."/>
            <person name="Watson M."/>
            <person name="Adriaenssens E.M."/>
            <person name="Foster-Nyarko E."/>
            <person name="Jarju S."/>
            <person name="Secka A."/>
            <person name="Antonio M."/>
            <person name="Oren A."/>
            <person name="Chaudhuri R.R."/>
            <person name="La Ragione R."/>
            <person name="Hildebrand F."/>
            <person name="Pallen M.J."/>
        </authorList>
    </citation>
    <scope>NUCLEOTIDE SEQUENCE</scope>
    <source>
        <strain evidence="2">ChiGjej2B2-16831</strain>
    </source>
</reference>
<feature type="compositionally biased region" description="Low complexity" evidence="1">
    <location>
        <begin position="8"/>
        <end position="27"/>
    </location>
</feature>